<protein>
    <submittedName>
        <fullName evidence="3">Flp pilus assembly protein protease CpaA</fullName>
    </submittedName>
</protein>
<reference evidence="3 4" key="1">
    <citation type="submission" date="2020-08" db="EMBL/GenBank/DDBJ databases">
        <title>Genomic Encyclopedia of Type Strains, Phase IV (KMG-IV): sequencing the most valuable type-strain genomes for metagenomic binning, comparative biology and taxonomic classification.</title>
        <authorList>
            <person name="Goeker M."/>
        </authorList>
    </citation>
    <scope>NUCLEOTIDE SEQUENCE [LARGE SCALE GENOMIC DNA]</scope>
    <source>
        <strain evidence="3 4">DSM 17245</strain>
    </source>
</reference>
<dbReference type="Proteomes" id="UP000522163">
    <property type="component" value="Unassembled WGS sequence"/>
</dbReference>
<keyword evidence="1" id="KW-1133">Transmembrane helix</keyword>
<organism evidence="3 4">
    <name type="scientific">Oribacterium sinus</name>
    <dbReference type="NCBI Taxonomy" id="237576"/>
    <lineage>
        <taxon>Bacteria</taxon>
        <taxon>Bacillati</taxon>
        <taxon>Bacillota</taxon>
        <taxon>Clostridia</taxon>
        <taxon>Lachnospirales</taxon>
        <taxon>Lachnospiraceae</taxon>
        <taxon>Oribacterium</taxon>
    </lineage>
</organism>
<feature type="transmembrane region" description="Helical" evidence="1">
    <location>
        <begin position="29"/>
        <end position="46"/>
    </location>
</feature>
<dbReference type="GeneID" id="85014788"/>
<dbReference type="RefSeq" id="WP_183683855.1">
    <property type="nucleotide sequence ID" value="NZ_JACHHH010000005.1"/>
</dbReference>
<accession>A0A7W9W2U3</accession>
<dbReference type="GO" id="GO:0006508">
    <property type="term" value="P:proteolysis"/>
    <property type="evidence" value="ECO:0007669"/>
    <property type="project" value="UniProtKB-KW"/>
</dbReference>
<dbReference type="Pfam" id="PF01478">
    <property type="entry name" value="Peptidase_A24"/>
    <property type="match status" value="1"/>
</dbReference>
<feature type="domain" description="Prepilin type IV endopeptidase peptidase" evidence="2">
    <location>
        <begin position="8"/>
        <end position="111"/>
    </location>
</feature>
<feature type="transmembrane region" description="Helical" evidence="1">
    <location>
        <begin position="97"/>
        <end position="114"/>
    </location>
</feature>
<name>A0A7W9W2U3_9FIRM</name>
<dbReference type="Gene3D" id="1.20.120.1220">
    <property type="match status" value="1"/>
</dbReference>
<sequence>MPYLKHHFLYLFLLYAAIKDLQERKIPKVYFILFPSFFFFLLAFPFEAADLKKSLITLIYWILSLFVSYPLFYFTAAGGADWKLCSLLIPLLPLEESLPLLLLASLFSFLLFFICRTEDIPYAFSLFLGYTPIMLMKG</sequence>
<keyword evidence="3" id="KW-0378">Hydrolase</keyword>
<dbReference type="AlphaFoldDB" id="A0A7W9W2U3"/>
<dbReference type="GO" id="GO:0004190">
    <property type="term" value="F:aspartic-type endopeptidase activity"/>
    <property type="evidence" value="ECO:0007669"/>
    <property type="project" value="InterPro"/>
</dbReference>
<gene>
    <name evidence="3" type="ORF">HNQ46_001246</name>
</gene>
<keyword evidence="1" id="KW-0472">Membrane</keyword>
<proteinExistence type="predicted"/>
<dbReference type="EMBL" id="JACHHH010000005">
    <property type="protein sequence ID" value="MBB6041269.1"/>
    <property type="molecule type" value="Genomic_DNA"/>
</dbReference>
<keyword evidence="3" id="KW-0645">Protease</keyword>
<comment type="caution">
    <text evidence="3">The sequence shown here is derived from an EMBL/GenBank/DDBJ whole genome shotgun (WGS) entry which is preliminary data.</text>
</comment>
<evidence type="ECO:0000313" key="4">
    <source>
        <dbReference type="Proteomes" id="UP000522163"/>
    </source>
</evidence>
<keyword evidence="1" id="KW-0812">Transmembrane</keyword>
<evidence type="ECO:0000313" key="3">
    <source>
        <dbReference type="EMBL" id="MBB6041269.1"/>
    </source>
</evidence>
<dbReference type="InterPro" id="IPR000045">
    <property type="entry name" value="Prepilin_IV_endopep_pep"/>
</dbReference>
<dbReference type="GO" id="GO:0016020">
    <property type="term" value="C:membrane"/>
    <property type="evidence" value="ECO:0007669"/>
    <property type="project" value="InterPro"/>
</dbReference>
<evidence type="ECO:0000256" key="1">
    <source>
        <dbReference type="SAM" id="Phobius"/>
    </source>
</evidence>
<evidence type="ECO:0000259" key="2">
    <source>
        <dbReference type="Pfam" id="PF01478"/>
    </source>
</evidence>
<feature type="transmembrane region" description="Helical" evidence="1">
    <location>
        <begin position="58"/>
        <end position="76"/>
    </location>
</feature>